<sequence length="47" mass="5880">MAFIAYYFHWPHSEIMQLDHRERMRWCEEISSIHRKSNQTPDNVFKL</sequence>
<reference evidence="2" key="1">
    <citation type="submission" date="2022-01" db="EMBL/GenBank/DDBJ databases">
        <title>Paenibacillus spongiae sp. nov., isolated from marine sponge.</title>
        <authorList>
            <person name="Li Z."/>
            <person name="Zhang M."/>
        </authorList>
    </citation>
    <scope>NUCLEOTIDE SEQUENCE</scope>
    <source>
        <strain evidence="2">PHS-Z3</strain>
    </source>
</reference>
<proteinExistence type="predicted"/>
<evidence type="ECO:0000313" key="2">
    <source>
        <dbReference type="EMBL" id="UVI27380.1"/>
    </source>
</evidence>
<dbReference type="EMBL" id="CP091430">
    <property type="protein sequence ID" value="UVI27380.1"/>
    <property type="molecule type" value="Genomic_DNA"/>
</dbReference>
<dbReference type="InterPro" id="IPR046648">
    <property type="entry name" value="DUF6760"/>
</dbReference>
<organism evidence="2 3">
    <name type="scientific">Paenibacillus spongiae</name>
    <dbReference type="NCBI Taxonomy" id="2909671"/>
    <lineage>
        <taxon>Bacteria</taxon>
        <taxon>Bacillati</taxon>
        <taxon>Bacillota</taxon>
        <taxon>Bacilli</taxon>
        <taxon>Bacillales</taxon>
        <taxon>Paenibacillaceae</taxon>
        <taxon>Paenibacillus</taxon>
    </lineage>
</organism>
<gene>
    <name evidence="2" type="ORF">L1F29_18065</name>
</gene>
<dbReference type="RefSeq" id="WP_258383466.1">
    <property type="nucleotide sequence ID" value="NZ_CP091430.1"/>
</dbReference>
<keyword evidence="3" id="KW-1185">Reference proteome</keyword>
<name>A0ABY5S1F2_9BACL</name>
<evidence type="ECO:0000313" key="3">
    <source>
        <dbReference type="Proteomes" id="UP001057877"/>
    </source>
</evidence>
<protein>
    <submittedName>
        <fullName evidence="2">GpE family phage tail protein</fullName>
    </submittedName>
</protein>
<dbReference type="Proteomes" id="UP001057877">
    <property type="component" value="Chromosome"/>
</dbReference>
<dbReference type="Pfam" id="PF20546">
    <property type="entry name" value="DUF6760"/>
    <property type="match status" value="1"/>
</dbReference>
<feature type="domain" description="DUF6760" evidence="1">
    <location>
        <begin position="1"/>
        <end position="40"/>
    </location>
</feature>
<evidence type="ECO:0000259" key="1">
    <source>
        <dbReference type="Pfam" id="PF20546"/>
    </source>
</evidence>
<accession>A0ABY5S1F2</accession>